<protein>
    <submittedName>
        <fullName evidence="2">Uncharacterized protein</fullName>
    </submittedName>
</protein>
<dbReference type="AlphaFoldDB" id="A0A6J4MR33"/>
<sequence>MAFRRPPDLRTISRVTLADTVLAAATYPVRLAVAVNRTIFALAELSSQDGPVLRQGGYGDRLAAVRELTSPDRPMGQALAEGGTLDRLFSGDGPLARLAGRGGALERLLAEEGAVERLLAPDGPLERLLAPGGALDQLVTEGGALDRLLKSDGVLDRLTAPGGLLESLVAPGGLADRVLADDGYAEKLLASGGTLDQLVALGGTLEDIRPRLTELAALIPSLHDAVDELGRSVAPLSDLAGRFPGGRKKTSPASISQTRRAEIGTGDAR</sequence>
<gene>
    <name evidence="2" type="ORF">AVDCRST_MAG47-231</name>
</gene>
<evidence type="ECO:0000256" key="1">
    <source>
        <dbReference type="SAM" id="MobiDB-lite"/>
    </source>
</evidence>
<reference evidence="2" key="1">
    <citation type="submission" date="2020-02" db="EMBL/GenBank/DDBJ databases">
        <authorList>
            <person name="Meier V. D."/>
        </authorList>
    </citation>
    <scope>NUCLEOTIDE SEQUENCE</scope>
    <source>
        <strain evidence="2">AVDCRST_MAG47</strain>
    </source>
</reference>
<organism evidence="2">
    <name type="scientific">uncultured Nocardioidaceae bacterium</name>
    <dbReference type="NCBI Taxonomy" id="253824"/>
    <lineage>
        <taxon>Bacteria</taxon>
        <taxon>Bacillati</taxon>
        <taxon>Actinomycetota</taxon>
        <taxon>Actinomycetes</taxon>
        <taxon>Propionibacteriales</taxon>
        <taxon>Nocardioidaceae</taxon>
        <taxon>environmental samples</taxon>
    </lineage>
</organism>
<dbReference type="EMBL" id="CADCUK010000019">
    <property type="protein sequence ID" value="CAA9362215.1"/>
    <property type="molecule type" value="Genomic_DNA"/>
</dbReference>
<proteinExistence type="predicted"/>
<evidence type="ECO:0000313" key="2">
    <source>
        <dbReference type="EMBL" id="CAA9362215.1"/>
    </source>
</evidence>
<accession>A0A6J4MR33</accession>
<name>A0A6J4MR33_9ACTN</name>
<feature type="region of interest" description="Disordered" evidence="1">
    <location>
        <begin position="240"/>
        <end position="269"/>
    </location>
</feature>